<evidence type="ECO:0000256" key="3">
    <source>
        <dbReference type="ARBA" id="ARBA00022912"/>
    </source>
</evidence>
<keyword evidence="2" id="KW-0378">Hydrolase</keyword>
<proteinExistence type="inferred from homology"/>
<evidence type="ECO:0000313" key="6">
    <source>
        <dbReference type="Proteomes" id="UP001526201"/>
    </source>
</evidence>
<evidence type="ECO:0000313" key="5">
    <source>
        <dbReference type="EMBL" id="MCV7227528.1"/>
    </source>
</evidence>
<comment type="caution">
    <text evidence="5">The sequence shown here is derived from an EMBL/GenBank/DDBJ whole genome shotgun (WGS) entry which is preliminary data.</text>
</comment>
<dbReference type="PANTHER" id="PTHR11717">
    <property type="entry name" value="LOW MOLECULAR WEIGHT PROTEIN TYROSINE PHOSPHATASE"/>
    <property type="match status" value="1"/>
</dbReference>
<evidence type="ECO:0000256" key="2">
    <source>
        <dbReference type="ARBA" id="ARBA00022801"/>
    </source>
</evidence>
<accession>A0ABT3CDH4</accession>
<dbReference type="InterPro" id="IPR017867">
    <property type="entry name" value="Tyr_phospatase_low_mol_wt"/>
</dbReference>
<name>A0ABT3CDH4_9MYCO</name>
<gene>
    <name evidence="5" type="ORF">H7J73_15965</name>
</gene>
<evidence type="ECO:0000256" key="1">
    <source>
        <dbReference type="ARBA" id="ARBA00011063"/>
    </source>
</evidence>
<dbReference type="PANTHER" id="PTHR11717:SF31">
    <property type="entry name" value="LOW MOLECULAR WEIGHT PROTEIN-TYROSINE-PHOSPHATASE ETP-RELATED"/>
    <property type="match status" value="1"/>
</dbReference>
<organism evidence="5 6">
    <name type="scientific">Mycolicibacterium komossense</name>
    <dbReference type="NCBI Taxonomy" id="1779"/>
    <lineage>
        <taxon>Bacteria</taxon>
        <taxon>Bacillati</taxon>
        <taxon>Actinomycetota</taxon>
        <taxon>Actinomycetes</taxon>
        <taxon>Mycobacteriales</taxon>
        <taxon>Mycobacteriaceae</taxon>
        <taxon>Mycolicibacterium</taxon>
    </lineage>
</organism>
<dbReference type="InterPro" id="IPR036196">
    <property type="entry name" value="Ptyr_pPase_sf"/>
</dbReference>
<comment type="similarity">
    <text evidence="1">Belongs to the low molecular weight phosphotyrosine protein phosphatase family.</text>
</comment>
<reference evidence="5 6" key="1">
    <citation type="journal article" date="2022" name="BMC Genomics">
        <title>Comparative genome analysis of mycobacteria focusing on tRNA and non-coding RNA.</title>
        <authorList>
            <person name="Behra P.R.K."/>
            <person name="Pettersson B.M.F."/>
            <person name="Ramesh M."/>
            <person name="Das S."/>
            <person name="Dasgupta S."/>
            <person name="Kirsebom L.A."/>
        </authorList>
    </citation>
    <scope>NUCLEOTIDE SEQUENCE [LARGE SCALE GENOMIC DNA]</scope>
    <source>
        <strain evidence="5 6">DSM 44078</strain>
    </source>
</reference>
<keyword evidence="3" id="KW-0904">Protein phosphatase</keyword>
<dbReference type="PRINTS" id="PR00719">
    <property type="entry name" value="LMWPTPASE"/>
</dbReference>
<dbReference type="Proteomes" id="UP001526201">
    <property type="component" value="Unassembled WGS sequence"/>
</dbReference>
<dbReference type="Pfam" id="PF01451">
    <property type="entry name" value="LMWPc"/>
    <property type="match status" value="1"/>
</dbReference>
<dbReference type="InterPro" id="IPR023485">
    <property type="entry name" value="Ptyr_pPase"/>
</dbReference>
<sequence length="178" mass="19150">MHVLFVCTGNICRSPTAERLAAAYVLQNPIPGFTASSAGTRAVIGNPIHHEAALVLEKMGVETSHFAARQLTQRVASSADLVVTMARRHRDSVLELAPRLLRKTFTLTELARLVSEHQAQTVEDLTALRPLLTASEVPDITDPIGHDAEVFARIGAQIADLLPPVLELCRRSSSSAAG</sequence>
<keyword evidence="6" id="KW-1185">Reference proteome</keyword>
<dbReference type="InterPro" id="IPR050438">
    <property type="entry name" value="LMW_PTPase"/>
</dbReference>
<protein>
    <submittedName>
        <fullName evidence="5">Low molecular weight phosphatase family protein</fullName>
    </submittedName>
</protein>
<dbReference type="SMART" id="SM00226">
    <property type="entry name" value="LMWPc"/>
    <property type="match status" value="1"/>
</dbReference>
<dbReference type="EMBL" id="JACKTY010000029">
    <property type="protein sequence ID" value="MCV7227528.1"/>
    <property type="molecule type" value="Genomic_DNA"/>
</dbReference>
<feature type="domain" description="Phosphotyrosine protein phosphatase I" evidence="4">
    <location>
        <begin position="1"/>
        <end position="168"/>
    </location>
</feature>
<evidence type="ECO:0000259" key="4">
    <source>
        <dbReference type="SMART" id="SM00226"/>
    </source>
</evidence>
<dbReference type="Gene3D" id="3.40.50.2300">
    <property type="match status" value="1"/>
</dbReference>
<dbReference type="SUPFAM" id="SSF52788">
    <property type="entry name" value="Phosphotyrosine protein phosphatases I"/>
    <property type="match status" value="1"/>
</dbReference>